<dbReference type="Proteomes" id="UP000215914">
    <property type="component" value="Chromosome 4"/>
</dbReference>
<name>A0A251V0T9_HELAN</name>
<keyword evidence="2" id="KW-1185">Reference proteome</keyword>
<evidence type="ECO:0000313" key="2">
    <source>
        <dbReference type="Proteomes" id="UP000215914"/>
    </source>
</evidence>
<protein>
    <submittedName>
        <fullName evidence="1">Uncharacterized protein</fullName>
    </submittedName>
</protein>
<reference evidence="2" key="1">
    <citation type="journal article" date="2017" name="Nature">
        <title>The sunflower genome provides insights into oil metabolism, flowering and Asterid evolution.</title>
        <authorList>
            <person name="Badouin H."/>
            <person name="Gouzy J."/>
            <person name="Grassa C.J."/>
            <person name="Murat F."/>
            <person name="Staton S.E."/>
            <person name="Cottret L."/>
            <person name="Lelandais-Briere C."/>
            <person name="Owens G.L."/>
            <person name="Carrere S."/>
            <person name="Mayjonade B."/>
            <person name="Legrand L."/>
            <person name="Gill N."/>
            <person name="Kane N.C."/>
            <person name="Bowers J.E."/>
            <person name="Hubner S."/>
            <person name="Bellec A."/>
            <person name="Berard A."/>
            <person name="Berges H."/>
            <person name="Blanchet N."/>
            <person name="Boniface M.C."/>
            <person name="Brunel D."/>
            <person name="Catrice O."/>
            <person name="Chaidir N."/>
            <person name="Claudel C."/>
            <person name="Donnadieu C."/>
            <person name="Faraut T."/>
            <person name="Fievet G."/>
            <person name="Helmstetter N."/>
            <person name="King M."/>
            <person name="Knapp S.J."/>
            <person name="Lai Z."/>
            <person name="Le Paslier M.C."/>
            <person name="Lippi Y."/>
            <person name="Lorenzon L."/>
            <person name="Mandel J.R."/>
            <person name="Marage G."/>
            <person name="Marchand G."/>
            <person name="Marquand E."/>
            <person name="Bret-Mestries E."/>
            <person name="Morien E."/>
            <person name="Nambeesan S."/>
            <person name="Nguyen T."/>
            <person name="Pegot-Espagnet P."/>
            <person name="Pouilly N."/>
            <person name="Raftis F."/>
            <person name="Sallet E."/>
            <person name="Schiex T."/>
            <person name="Thomas J."/>
            <person name="Vandecasteele C."/>
            <person name="Vares D."/>
            <person name="Vear F."/>
            <person name="Vautrin S."/>
            <person name="Crespi M."/>
            <person name="Mangin B."/>
            <person name="Burke J.M."/>
            <person name="Salse J."/>
            <person name="Munos S."/>
            <person name="Vincourt P."/>
            <person name="Rieseberg L.H."/>
            <person name="Langlade N.B."/>
        </authorList>
    </citation>
    <scope>NUCLEOTIDE SEQUENCE [LARGE SCALE GENOMIC DNA]</scope>
    <source>
        <strain evidence="2">cv. SF193</strain>
    </source>
</reference>
<gene>
    <name evidence="1" type="ORF">HannXRQ_Chr04g0114471</name>
</gene>
<evidence type="ECO:0000313" key="1">
    <source>
        <dbReference type="EMBL" id="OTG28726.1"/>
    </source>
</evidence>
<organism evidence="1 2">
    <name type="scientific">Helianthus annuus</name>
    <name type="common">Common sunflower</name>
    <dbReference type="NCBI Taxonomy" id="4232"/>
    <lineage>
        <taxon>Eukaryota</taxon>
        <taxon>Viridiplantae</taxon>
        <taxon>Streptophyta</taxon>
        <taxon>Embryophyta</taxon>
        <taxon>Tracheophyta</taxon>
        <taxon>Spermatophyta</taxon>
        <taxon>Magnoliopsida</taxon>
        <taxon>eudicotyledons</taxon>
        <taxon>Gunneridae</taxon>
        <taxon>Pentapetalae</taxon>
        <taxon>asterids</taxon>
        <taxon>campanulids</taxon>
        <taxon>Asterales</taxon>
        <taxon>Asteraceae</taxon>
        <taxon>Asteroideae</taxon>
        <taxon>Heliantheae alliance</taxon>
        <taxon>Heliantheae</taxon>
        <taxon>Helianthus</taxon>
    </lineage>
</organism>
<accession>A0A251V0T9</accession>
<dbReference type="AlphaFoldDB" id="A0A251V0T9"/>
<dbReference type="InParanoid" id="A0A251V0T9"/>
<dbReference type="EMBL" id="CM007893">
    <property type="protein sequence ID" value="OTG28726.1"/>
    <property type="molecule type" value="Genomic_DNA"/>
</dbReference>
<proteinExistence type="predicted"/>
<sequence>MHVETTKYRPKIVARVVRQKVMSWGPPTFARRGRRFTSLCFLFEDPILKRCSEKD</sequence>